<name>A0A8H6YPE3_9AGAR</name>
<evidence type="ECO:0000313" key="9">
    <source>
        <dbReference type="EMBL" id="KAF7362089.1"/>
    </source>
</evidence>
<dbReference type="InterPro" id="IPR046342">
    <property type="entry name" value="CBS_dom_sf"/>
</dbReference>
<dbReference type="OrthoDB" id="5353557at2759"/>
<accession>A0A8H6YPE3</accession>
<comment type="subcellular location">
    <subcellularLocation>
        <location evidence="1">Membrane</location>
        <topology evidence="1">Multi-pass membrane protein</topology>
    </subcellularLocation>
</comment>
<dbReference type="PROSITE" id="PS51846">
    <property type="entry name" value="CNNM"/>
    <property type="match status" value="1"/>
</dbReference>
<evidence type="ECO:0000256" key="1">
    <source>
        <dbReference type="ARBA" id="ARBA00004141"/>
    </source>
</evidence>
<feature type="region of interest" description="Disordered" evidence="6">
    <location>
        <begin position="385"/>
        <end position="459"/>
    </location>
</feature>
<dbReference type="EMBL" id="JACAZI010000004">
    <property type="protein sequence ID" value="KAF7362089.1"/>
    <property type="molecule type" value="Genomic_DNA"/>
</dbReference>
<evidence type="ECO:0000256" key="4">
    <source>
        <dbReference type="ARBA" id="ARBA00023136"/>
    </source>
</evidence>
<organism evidence="9 10">
    <name type="scientific">Mycena venus</name>
    <dbReference type="NCBI Taxonomy" id="2733690"/>
    <lineage>
        <taxon>Eukaryota</taxon>
        <taxon>Fungi</taxon>
        <taxon>Dikarya</taxon>
        <taxon>Basidiomycota</taxon>
        <taxon>Agaricomycotina</taxon>
        <taxon>Agaricomycetes</taxon>
        <taxon>Agaricomycetidae</taxon>
        <taxon>Agaricales</taxon>
        <taxon>Marasmiineae</taxon>
        <taxon>Mycenaceae</taxon>
        <taxon>Mycena</taxon>
    </lineage>
</organism>
<feature type="region of interest" description="Disordered" evidence="6">
    <location>
        <begin position="526"/>
        <end position="575"/>
    </location>
</feature>
<evidence type="ECO:0000256" key="6">
    <source>
        <dbReference type="SAM" id="MobiDB-lite"/>
    </source>
</evidence>
<dbReference type="GO" id="GO:0030026">
    <property type="term" value="P:intracellular manganese ion homeostasis"/>
    <property type="evidence" value="ECO:0007669"/>
    <property type="project" value="TreeGrafter"/>
</dbReference>
<proteinExistence type="predicted"/>
<protein>
    <submittedName>
        <fullName evidence="9">CNNM transmembrane domain-containing protein</fullName>
    </submittedName>
</protein>
<evidence type="ECO:0000256" key="5">
    <source>
        <dbReference type="PROSITE-ProRule" id="PRU01193"/>
    </source>
</evidence>
<dbReference type="SUPFAM" id="SSF54631">
    <property type="entry name" value="CBS-domain pair"/>
    <property type="match status" value="1"/>
</dbReference>
<keyword evidence="4 5" id="KW-0472">Membrane</keyword>
<dbReference type="Pfam" id="PF01595">
    <property type="entry name" value="CNNM"/>
    <property type="match status" value="1"/>
</dbReference>
<feature type="transmembrane region" description="Helical" evidence="7">
    <location>
        <begin position="173"/>
        <end position="193"/>
    </location>
</feature>
<evidence type="ECO:0000256" key="3">
    <source>
        <dbReference type="ARBA" id="ARBA00022989"/>
    </source>
</evidence>
<feature type="compositionally biased region" description="Basic residues" evidence="6">
    <location>
        <begin position="526"/>
        <end position="541"/>
    </location>
</feature>
<keyword evidence="2 5" id="KW-0812">Transmembrane</keyword>
<keyword evidence="10" id="KW-1185">Reference proteome</keyword>
<dbReference type="GO" id="GO:0016020">
    <property type="term" value="C:membrane"/>
    <property type="evidence" value="ECO:0007669"/>
    <property type="project" value="UniProtKB-SubCell"/>
</dbReference>
<dbReference type="InterPro" id="IPR045095">
    <property type="entry name" value="ACDP"/>
</dbReference>
<feature type="transmembrane region" description="Helical" evidence="7">
    <location>
        <begin position="132"/>
        <end position="152"/>
    </location>
</feature>
<dbReference type="GO" id="GO:0010960">
    <property type="term" value="P:magnesium ion homeostasis"/>
    <property type="evidence" value="ECO:0007669"/>
    <property type="project" value="InterPro"/>
</dbReference>
<feature type="compositionally biased region" description="Acidic residues" evidence="6">
    <location>
        <begin position="396"/>
        <end position="405"/>
    </location>
</feature>
<keyword evidence="3 5" id="KW-1133">Transmembrane helix</keyword>
<evidence type="ECO:0000313" key="10">
    <source>
        <dbReference type="Proteomes" id="UP000620124"/>
    </source>
</evidence>
<dbReference type="PANTHER" id="PTHR12064">
    <property type="entry name" value="METAL TRANSPORTER CNNM"/>
    <property type="match status" value="1"/>
</dbReference>
<evidence type="ECO:0000256" key="2">
    <source>
        <dbReference type="ARBA" id="ARBA00022692"/>
    </source>
</evidence>
<feature type="transmembrane region" description="Helical" evidence="7">
    <location>
        <begin position="48"/>
        <end position="72"/>
    </location>
</feature>
<gene>
    <name evidence="9" type="ORF">MVEN_00554600</name>
</gene>
<evidence type="ECO:0000256" key="7">
    <source>
        <dbReference type="SAM" id="Phobius"/>
    </source>
</evidence>
<feature type="domain" description="CNNM transmembrane" evidence="8">
    <location>
        <begin position="43"/>
        <end position="227"/>
    </location>
</feature>
<dbReference type="InterPro" id="IPR044751">
    <property type="entry name" value="Ion_transp-like_CBS"/>
</dbReference>
<dbReference type="Proteomes" id="UP000620124">
    <property type="component" value="Unassembled WGS sequence"/>
</dbReference>
<comment type="caution">
    <text evidence="9">The sequence shown here is derived from an EMBL/GenBank/DDBJ whole genome shotgun (WGS) entry which is preliminary data.</text>
</comment>
<reference evidence="9" key="1">
    <citation type="submission" date="2020-05" db="EMBL/GenBank/DDBJ databases">
        <title>Mycena genomes resolve the evolution of fungal bioluminescence.</title>
        <authorList>
            <person name="Tsai I.J."/>
        </authorList>
    </citation>
    <scope>NUCLEOTIDE SEQUENCE</scope>
    <source>
        <strain evidence="9">CCC161011</strain>
    </source>
</reference>
<dbReference type="AlphaFoldDB" id="A0A8H6YPE3"/>
<dbReference type="InterPro" id="IPR002550">
    <property type="entry name" value="CNNM"/>
</dbReference>
<dbReference type="Gene3D" id="3.10.580.10">
    <property type="entry name" value="CBS-domain"/>
    <property type="match status" value="2"/>
</dbReference>
<evidence type="ECO:0000259" key="8">
    <source>
        <dbReference type="PROSITE" id="PS51846"/>
    </source>
</evidence>
<dbReference type="CDD" id="cd04590">
    <property type="entry name" value="CBS_pair_CorC_HlyC_assoc"/>
    <property type="match status" value="1"/>
</dbReference>
<feature type="region of interest" description="Disordered" evidence="6">
    <location>
        <begin position="619"/>
        <end position="686"/>
    </location>
</feature>
<feature type="transmembrane region" description="Helical" evidence="7">
    <location>
        <begin position="105"/>
        <end position="126"/>
    </location>
</feature>
<dbReference type="GO" id="GO:0005737">
    <property type="term" value="C:cytoplasm"/>
    <property type="evidence" value="ECO:0007669"/>
    <property type="project" value="TreeGrafter"/>
</dbReference>
<dbReference type="PANTHER" id="PTHR12064:SF90">
    <property type="entry name" value="CNNM TRANSMEMBRANE DOMAIN-CONTAINING PROTEIN"/>
    <property type="match status" value="1"/>
</dbReference>
<sequence length="686" mass="72816">MAPIRSLGPHSSRLIYSLFTLVSTKLKPFSGHVLAKREKVTADDPKSIVFVVLIPVLVLLSGVFAGLTLGYMSLDQTQLNVLCLSGTPEQRKYAKRILPIRQNGHLLLVTLLLANMIVNESLPIIADPVLGGGVQSVVVSTVLIIIFAEIIPQSLFTRYGLYLGAKGAPFTQGLIYALGIIAWPVAKLLEFVLGSHHGIIYRRAELKELIAMHSDNQQHGGDLKVDTVAIIGATLDLQEKVVREAMTPIADVFMLSIESKLDYDLLRQIVATGHSRIPVYEEIDAPVAARVVDKKNVKPAAAPVKVKKILGILLVKQLVLLDPKDAVPLRSVPLNMVSFVPNNQSLLGILDKFQEGRSHIAVVSRFSVEKAKSVKKAVKRGLTQRLREKVGMGDTSDSESEDEDAAAAASPAKENSVNDDTLRGDGGVVVKDYAADPEAGVPVPVRQRRPGSKDGERGSAFQMSSLEQSMPADAVLGKADANEFLEGLDPAVNPLGIITLEDVLEELIGEEIFDEFDEEGAKGTYVHHHGHHHHHHGHHHKAATDAAPAEKASPPGSREDAKAVSAPGTPLPTAPELPLILKDGAEITMSPQPEPAPTPAVIAANTSAPAASAAASAGVRGTPVRSGSLPAGTDGSGTGAVPLEAMLRAGAGAGRRGRMPTTGALPRGRFKSTQITGAKGRRGRDS</sequence>